<protein>
    <recommendedName>
        <fullName evidence="1">ACT domain-containing protein</fullName>
    </recommendedName>
</protein>
<gene>
    <name evidence="2" type="ORF">SDC9_31527</name>
</gene>
<dbReference type="InterPro" id="IPR044561">
    <property type="entry name" value="ACT_ThrD-II-like"/>
</dbReference>
<dbReference type="CDD" id="cd04886">
    <property type="entry name" value="ACT_ThrD-II-like"/>
    <property type="match status" value="1"/>
</dbReference>
<dbReference type="InterPro" id="IPR002912">
    <property type="entry name" value="ACT_dom"/>
</dbReference>
<proteinExistence type="predicted"/>
<reference evidence="2" key="1">
    <citation type="submission" date="2019-08" db="EMBL/GenBank/DDBJ databases">
        <authorList>
            <person name="Kucharzyk K."/>
            <person name="Murdoch R.W."/>
            <person name="Higgins S."/>
            <person name="Loffler F."/>
        </authorList>
    </citation>
    <scope>NUCLEOTIDE SEQUENCE</scope>
</reference>
<dbReference type="AlphaFoldDB" id="A0A644V2X8"/>
<dbReference type="Pfam" id="PF01842">
    <property type="entry name" value="ACT"/>
    <property type="match status" value="1"/>
</dbReference>
<accession>A0A644V2X8</accession>
<dbReference type="InterPro" id="IPR045865">
    <property type="entry name" value="ACT-like_dom_sf"/>
</dbReference>
<dbReference type="SUPFAM" id="SSF55021">
    <property type="entry name" value="ACT-like"/>
    <property type="match status" value="1"/>
</dbReference>
<evidence type="ECO:0000313" key="2">
    <source>
        <dbReference type="EMBL" id="MPL85557.1"/>
    </source>
</evidence>
<name>A0A644V2X8_9ZZZZ</name>
<comment type="caution">
    <text evidence="2">The sequence shown here is derived from an EMBL/GenBank/DDBJ whole genome shotgun (WGS) entry which is preliminary data.</text>
</comment>
<dbReference type="EMBL" id="VSSQ01000207">
    <property type="protein sequence ID" value="MPL85557.1"/>
    <property type="molecule type" value="Genomic_DNA"/>
</dbReference>
<organism evidence="2">
    <name type="scientific">bioreactor metagenome</name>
    <dbReference type="NCBI Taxonomy" id="1076179"/>
    <lineage>
        <taxon>unclassified sequences</taxon>
        <taxon>metagenomes</taxon>
        <taxon>ecological metagenomes</taxon>
    </lineage>
</organism>
<feature type="domain" description="ACT" evidence="1">
    <location>
        <begin position="29"/>
        <end position="95"/>
    </location>
</feature>
<evidence type="ECO:0000259" key="1">
    <source>
        <dbReference type="Pfam" id="PF01842"/>
    </source>
</evidence>
<sequence>MGAYGNPYPFLKEELLRIRGIRLQKNVRTSLRLELKDKPGQLLAAIEPISKSGANIITISHQRDTKSVNGALIVDIVISLPEKRLVELMDALRANGVAIVRIGTEHLTCTKTFILIGHILHTDLTDTVNRIDKENVAEVTELDLVMPGMAEPSTAKLTIKAMNEVEMNQAVTTLKDIAAEKHLLIINQIGGGL</sequence>